<protein>
    <submittedName>
        <fullName evidence="1">Uncharacterized protein</fullName>
    </submittedName>
</protein>
<comment type="caution">
    <text evidence="1">The sequence shown here is derived from an EMBL/GenBank/DDBJ whole genome shotgun (WGS) entry which is preliminary data.</text>
</comment>
<dbReference type="OrthoDB" id="2802741at2759"/>
<reference evidence="1 2" key="1">
    <citation type="submission" date="2018-02" db="EMBL/GenBank/DDBJ databases">
        <title>Genome sequence of the basidiomycete white-rot fungus Phlebia centrifuga.</title>
        <authorList>
            <person name="Granchi Z."/>
            <person name="Peng M."/>
            <person name="de Vries R.P."/>
            <person name="Hilden K."/>
            <person name="Makela M.R."/>
            <person name="Grigoriev I."/>
            <person name="Riley R."/>
        </authorList>
    </citation>
    <scope>NUCLEOTIDE SEQUENCE [LARGE SCALE GENOMIC DNA]</scope>
    <source>
        <strain evidence="1 2">FBCC195</strain>
    </source>
</reference>
<proteinExistence type="predicted"/>
<keyword evidence="2" id="KW-1185">Reference proteome</keyword>
<feature type="non-terminal residue" evidence="1">
    <location>
        <position position="303"/>
    </location>
</feature>
<gene>
    <name evidence="1" type="ORF">PHLCEN_2v2015</name>
</gene>
<name>A0A2R6RQF2_9APHY</name>
<dbReference type="AlphaFoldDB" id="A0A2R6RQF2"/>
<sequence>MNAGDDATAPVLLHSIFQPSGSSHIPTLHGSMQDTANATRNKASALQDLVDKVVQGGLSEEDITLRCQMLGVSLVEFKDVLAEAEHYKRVRFGKSRVDDDLEDAGSSPDLLDFFEHNDNAQPVSIPAFVLAGAPHLASTSLLAMDNLIQESVNLRRLFSTDKIVNSVVSVLRLRSMPDPLPTTIWKLIICDEYVDFEKLHAGLDPLYDQNNNIRRLQGDYSIVKMDSIFTKKKIVSETELSQVYQAWSSSVTAVYLHCSKELEEYKAIISEIFHLWANRPTVAIETNAAVQKNYAKSPFRLDV</sequence>
<dbReference type="Proteomes" id="UP000186601">
    <property type="component" value="Unassembled WGS sequence"/>
</dbReference>
<dbReference type="EMBL" id="MLYV02000183">
    <property type="protein sequence ID" value="PSS32219.1"/>
    <property type="molecule type" value="Genomic_DNA"/>
</dbReference>
<evidence type="ECO:0000313" key="2">
    <source>
        <dbReference type="Proteomes" id="UP000186601"/>
    </source>
</evidence>
<organism evidence="1 2">
    <name type="scientific">Hermanssonia centrifuga</name>
    <dbReference type="NCBI Taxonomy" id="98765"/>
    <lineage>
        <taxon>Eukaryota</taxon>
        <taxon>Fungi</taxon>
        <taxon>Dikarya</taxon>
        <taxon>Basidiomycota</taxon>
        <taxon>Agaricomycotina</taxon>
        <taxon>Agaricomycetes</taxon>
        <taxon>Polyporales</taxon>
        <taxon>Meruliaceae</taxon>
        <taxon>Hermanssonia</taxon>
    </lineage>
</organism>
<accession>A0A2R6RQF2</accession>
<evidence type="ECO:0000313" key="1">
    <source>
        <dbReference type="EMBL" id="PSS32219.1"/>
    </source>
</evidence>